<reference evidence="8" key="3">
    <citation type="submission" date="2020-03" db="EMBL/GenBank/DDBJ databases">
        <title>Intra-Species Differences in Population Size shape Life History and Genome Evolution.</title>
        <authorList>
            <person name="Willemsen D."/>
            <person name="Cui R."/>
            <person name="Valenzano D.R."/>
        </authorList>
    </citation>
    <scope>NUCLEOTIDE SEQUENCE</scope>
    <source>
        <strain evidence="8">GRZ</strain>
        <tissue evidence="8">Whole</tissue>
    </source>
</reference>
<reference evidence="9" key="1">
    <citation type="submission" date="2016-05" db="EMBL/GenBank/DDBJ databases">
        <authorList>
            <person name="Lavstsen T."/>
            <person name="Jespersen J.S."/>
        </authorList>
    </citation>
    <scope>NUCLEOTIDE SEQUENCE</scope>
    <source>
        <tissue evidence="9">Brain</tissue>
    </source>
</reference>
<dbReference type="EMBL" id="HADY01008388">
    <property type="protein sequence ID" value="SBP46873.1"/>
    <property type="molecule type" value="Transcribed_RNA"/>
</dbReference>
<dbReference type="SUPFAM" id="SSF52540">
    <property type="entry name" value="P-loop containing nucleoside triphosphate hydrolases"/>
    <property type="match status" value="1"/>
</dbReference>
<dbReference type="Pfam" id="PF01661">
    <property type="entry name" value="Macro"/>
    <property type="match status" value="1"/>
</dbReference>
<dbReference type="KEGG" id="nfu:107377161"/>
<feature type="region of interest" description="Disordered" evidence="4">
    <location>
        <begin position="173"/>
        <end position="203"/>
    </location>
</feature>
<dbReference type="InterPro" id="IPR012677">
    <property type="entry name" value="Nucleotide-bd_a/b_plait_sf"/>
</dbReference>
<evidence type="ECO:0000256" key="1">
    <source>
        <dbReference type="ARBA" id="ARBA00008535"/>
    </source>
</evidence>
<dbReference type="Pfam" id="PF23222">
    <property type="entry name" value="RRM_PARP14_1"/>
    <property type="match status" value="1"/>
</dbReference>
<keyword evidence="5" id="KW-1133">Transmembrane helix</keyword>
<evidence type="ECO:0000256" key="4">
    <source>
        <dbReference type="SAM" id="MobiDB-lite"/>
    </source>
</evidence>
<dbReference type="OMA" id="HTAREDP"/>
<evidence type="ECO:0000259" key="6">
    <source>
        <dbReference type="PROSITE" id="PS51154"/>
    </source>
</evidence>
<dbReference type="InterPro" id="IPR002589">
    <property type="entry name" value="Macro_dom"/>
</dbReference>
<evidence type="ECO:0000313" key="8">
    <source>
        <dbReference type="EMBL" id="KAF7214621.1"/>
    </source>
</evidence>
<dbReference type="Proteomes" id="UP000822369">
    <property type="component" value="Chromosome 9"/>
</dbReference>
<dbReference type="SUPFAM" id="SSF52949">
    <property type="entry name" value="Macro domain-like"/>
    <property type="match status" value="1"/>
</dbReference>
<evidence type="ECO:0000256" key="5">
    <source>
        <dbReference type="SAM" id="Phobius"/>
    </source>
</evidence>
<feature type="domain" description="Macro" evidence="6">
    <location>
        <begin position="241"/>
        <end position="429"/>
    </location>
</feature>
<feature type="compositionally biased region" description="Basic and acidic residues" evidence="4">
    <location>
        <begin position="173"/>
        <end position="185"/>
    </location>
</feature>
<dbReference type="PANTHER" id="PTHR10903">
    <property type="entry name" value="GTPASE, IMAP FAMILY MEMBER-RELATED"/>
    <property type="match status" value="1"/>
</dbReference>
<dbReference type="OrthoDB" id="6133115at2759"/>
<feature type="compositionally biased region" description="Low complexity" evidence="4">
    <location>
        <begin position="92"/>
        <end position="102"/>
    </location>
</feature>
<dbReference type="Pfam" id="PF04548">
    <property type="entry name" value="AIG1"/>
    <property type="match status" value="1"/>
</dbReference>
<dbReference type="InterPro" id="IPR006703">
    <property type="entry name" value="G_AIG1"/>
</dbReference>
<keyword evidence="3" id="KW-0342">GTP-binding</keyword>
<dbReference type="FunFam" id="3.40.50.300:FF:000366">
    <property type="entry name" value="GTPase, IMAP family member 2"/>
    <property type="match status" value="1"/>
</dbReference>
<evidence type="ECO:0000256" key="2">
    <source>
        <dbReference type="ARBA" id="ARBA00022741"/>
    </source>
</evidence>
<dbReference type="Gene3D" id="3.30.70.330">
    <property type="match status" value="1"/>
</dbReference>
<feature type="domain" description="AIG1-type G" evidence="7">
    <location>
        <begin position="444"/>
        <end position="653"/>
    </location>
</feature>
<proteinExistence type="inferred from homology"/>
<dbReference type="InterPro" id="IPR057051">
    <property type="entry name" value="PARP14_RPM_1"/>
</dbReference>
<sequence>MEDNYQHPVFFQCPSFIPEQKKRIIERYFRVRRRSGGGDCGPLTTAAVNVYRIAFSHHKDQQEVLKRSEHVVDCSDGLLVLRVTDRPPPAAASPNTNATAPPETIHSSAATSSGEELRPDNDSRSTWKEHPGAGHLEKELASSCSAQLHPEEEASVGRVAQLDNALSCCERNPHTDVEQQARDDDTTSGLTTGERSQMETGMMDVGDEPCFNENQFCSKTSRDTPVGGDQVRLQVQVDSTDPGASADVPKSISVEIVQGTIETQQVDALVSPMVGRCALSTAVGNRLNKMVNYQLAVRFKQESGYLSELGESVLLHGLPGLPSKAVFFLNLAPWDDDEHGAPVQVLRMGINNILTSCDDRGFESVAFPVLGAGIALRFPDSVVAKVLLEEIRAFEQNRTSSSSLVVRIVIYPGEDETSETFRSALSDFKYKGFCKKCQDPNQECTPKRIVLLGKTGSGKSHLASTILGPDVFTSYHCAKSGTQKVQAETTCVNGRSVTLIDTPGFFDTERREEQLKPEIVRCTTECAPGPHVFLIVLKVDRFTHQEQHVITKIREYFSDDALNYSVVVFTHGDDLQEGMTIEEFVSQNKNLSDLVKRCGGRCHVFDNKHWNNNQHNDYRNNQNQLEALLQTIDTMVMENNGSFYTNDFLQYVEDRIVKYEENIRDDRVNSTPAEIRAHAKSLVFNEVLIQLAGTATGALLGALFGVLALAEAAMKHVKNPSEMIKRVKSSISTLGPVAPAAGEVALATGAIAGVTIATAATVGAVVGGKAGCEAAKGATTPMEAACRAYEAVVEKKSNFKIL</sequence>
<dbReference type="PROSITE" id="PS51720">
    <property type="entry name" value="G_AIG1"/>
    <property type="match status" value="1"/>
</dbReference>
<dbReference type="InterPro" id="IPR027417">
    <property type="entry name" value="P-loop_NTPase"/>
</dbReference>
<dbReference type="InterPro" id="IPR045058">
    <property type="entry name" value="GIMA/IAN/Toc"/>
</dbReference>
<dbReference type="EMBL" id="JAAVVJ010000009">
    <property type="protein sequence ID" value="KAF7214621.1"/>
    <property type="molecule type" value="Genomic_DNA"/>
</dbReference>
<dbReference type="InterPro" id="IPR043472">
    <property type="entry name" value="Macro_dom-like"/>
</dbReference>
<keyword evidence="2" id="KW-0547">Nucleotide-binding</keyword>
<evidence type="ECO:0000259" key="7">
    <source>
        <dbReference type="PROSITE" id="PS51720"/>
    </source>
</evidence>
<dbReference type="CDD" id="cd01852">
    <property type="entry name" value="AIG1"/>
    <property type="match status" value="1"/>
</dbReference>
<keyword evidence="5" id="KW-0812">Transmembrane</keyword>
<organism evidence="9">
    <name type="scientific">Nothobranchius furzeri</name>
    <name type="common">Turquoise killifish</name>
    <dbReference type="NCBI Taxonomy" id="105023"/>
    <lineage>
        <taxon>Eukaryota</taxon>
        <taxon>Metazoa</taxon>
        <taxon>Chordata</taxon>
        <taxon>Craniata</taxon>
        <taxon>Vertebrata</taxon>
        <taxon>Euteleostomi</taxon>
        <taxon>Actinopterygii</taxon>
        <taxon>Neopterygii</taxon>
        <taxon>Teleostei</taxon>
        <taxon>Neoteleostei</taxon>
        <taxon>Acanthomorphata</taxon>
        <taxon>Ovalentaria</taxon>
        <taxon>Atherinomorphae</taxon>
        <taxon>Cyprinodontiformes</taxon>
        <taxon>Nothobranchiidae</taxon>
        <taxon>Nothobranchius</taxon>
    </lineage>
</organism>
<protein>
    <submittedName>
        <fullName evidence="8">LOC107377161-like protein</fullName>
    </submittedName>
</protein>
<gene>
    <name evidence="9" type="primary">Nfu_g_1_012613</name>
    <name evidence="8" type="ORF">G4P62_003941</name>
</gene>
<feature type="compositionally biased region" description="Polar residues" evidence="4">
    <location>
        <begin position="187"/>
        <end position="199"/>
    </location>
</feature>
<feature type="region of interest" description="Disordered" evidence="4">
    <location>
        <begin position="85"/>
        <end position="149"/>
    </location>
</feature>
<dbReference type="AlphaFoldDB" id="A0A1A7ZWT6"/>
<reference evidence="9" key="2">
    <citation type="submission" date="2016-06" db="EMBL/GenBank/DDBJ databases">
        <title>The genome of a short-lived fish provides insights into sex chromosome evolution and the genetic control of aging.</title>
        <authorList>
            <person name="Reichwald K."/>
            <person name="Felder M."/>
            <person name="Petzold A."/>
            <person name="Koch P."/>
            <person name="Groth M."/>
            <person name="Platzer M."/>
        </authorList>
    </citation>
    <scope>NUCLEOTIDE SEQUENCE</scope>
    <source>
        <tissue evidence="9">Brain</tissue>
    </source>
</reference>
<dbReference type="PROSITE" id="PS51154">
    <property type="entry name" value="MACRO"/>
    <property type="match status" value="1"/>
</dbReference>
<name>A0A1A7ZWT6_NOTFU</name>
<dbReference type="GO" id="GO:0005525">
    <property type="term" value="F:GTP binding"/>
    <property type="evidence" value="ECO:0007669"/>
    <property type="project" value="UniProtKB-KW"/>
</dbReference>
<feature type="compositionally biased region" description="Basic and acidic residues" evidence="4">
    <location>
        <begin position="115"/>
        <end position="140"/>
    </location>
</feature>
<keyword evidence="5" id="KW-0472">Membrane</keyword>
<comment type="similarity">
    <text evidence="1">Belongs to the TRAFAC class TrmE-Era-EngA-EngB-Septin-like GTPase superfamily. AIG1/Toc34/Toc159-like paraseptin GTPase family. IAN subfamily.</text>
</comment>
<evidence type="ECO:0000256" key="3">
    <source>
        <dbReference type="ARBA" id="ARBA00023134"/>
    </source>
</evidence>
<evidence type="ECO:0000313" key="9">
    <source>
        <dbReference type="EMBL" id="SBP46873.1"/>
    </source>
</evidence>
<dbReference type="Gene3D" id="3.40.220.10">
    <property type="entry name" value="Leucine Aminopeptidase, subunit E, domain 1"/>
    <property type="match status" value="1"/>
</dbReference>
<dbReference type="Gene3D" id="3.40.50.300">
    <property type="entry name" value="P-loop containing nucleotide triphosphate hydrolases"/>
    <property type="match status" value="1"/>
</dbReference>
<dbReference type="PANTHER" id="PTHR10903:SF62">
    <property type="entry name" value="GTPASE IMAP FAMILY MEMBER 4-LIKE-RELATED"/>
    <property type="match status" value="1"/>
</dbReference>
<feature type="transmembrane region" description="Helical" evidence="5">
    <location>
        <begin position="687"/>
        <end position="710"/>
    </location>
</feature>
<feature type="compositionally biased region" description="Polar residues" evidence="4">
    <location>
        <begin position="105"/>
        <end position="114"/>
    </location>
</feature>
<accession>A0A1A7ZWT6</accession>